<proteinExistence type="predicted"/>
<keyword evidence="2" id="KW-1185">Reference proteome</keyword>
<protein>
    <recommendedName>
        <fullName evidence="3">DUF3996 domain-containing protein</fullName>
    </recommendedName>
</protein>
<dbReference type="Proteomes" id="UP001595818">
    <property type="component" value="Unassembled WGS sequence"/>
</dbReference>
<organism evidence="1 2">
    <name type="scientific">Negadavirga shengliensis</name>
    <dbReference type="NCBI Taxonomy" id="1389218"/>
    <lineage>
        <taxon>Bacteria</taxon>
        <taxon>Pseudomonadati</taxon>
        <taxon>Bacteroidota</taxon>
        <taxon>Cytophagia</taxon>
        <taxon>Cytophagales</taxon>
        <taxon>Cyclobacteriaceae</taxon>
        <taxon>Negadavirga</taxon>
    </lineage>
</organism>
<accession>A0ABV9T6A7</accession>
<sequence>MGSTFFMLGNFIPDDPNPPGFVQLNFGYRISPKDVISLEAKTWKYAWPLGIPYGASFQSPEEKYPGYIREHGIAFVYQRFLWKGVYGAAHAMNALQKYVDEDDVRIQNGYQLFMTYRLGYHFELFKNRLFIEPSVALTHWPINTHVPESFAQLESKWPNYFLLEPGLHFGVKF</sequence>
<evidence type="ECO:0000313" key="1">
    <source>
        <dbReference type="EMBL" id="MFC4874304.1"/>
    </source>
</evidence>
<reference evidence="2" key="1">
    <citation type="journal article" date="2019" name="Int. J. Syst. Evol. Microbiol.">
        <title>The Global Catalogue of Microorganisms (GCM) 10K type strain sequencing project: providing services to taxonomists for standard genome sequencing and annotation.</title>
        <authorList>
            <consortium name="The Broad Institute Genomics Platform"/>
            <consortium name="The Broad Institute Genome Sequencing Center for Infectious Disease"/>
            <person name="Wu L."/>
            <person name="Ma J."/>
        </authorList>
    </citation>
    <scope>NUCLEOTIDE SEQUENCE [LARGE SCALE GENOMIC DNA]</scope>
    <source>
        <strain evidence="2">CGMCC 4.7466</strain>
    </source>
</reference>
<evidence type="ECO:0000313" key="2">
    <source>
        <dbReference type="Proteomes" id="UP001595818"/>
    </source>
</evidence>
<dbReference type="RefSeq" id="WP_377068020.1">
    <property type="nucleotide sequence ID" value="NZ_JBHSJJ010000017.1"/>
</dbReference>
<comment type="caution">
    <text evidence="1">The sequence shown here is derived from an EMBL/GenBank/DDBJ whole genome shotgun (WGS) entry which is preliminary data.</text>
</comment>
<dbReference type="EMBL" id="JBHSJJ010000017">
    <property type="protein sequence ID" value="MFC4874304.1"/>
    <property type="molecule type" value="Genomic_DNA"/>
</dbReference>
<evidence type="ECO:0008006" key="3">
    <source>
        <dbReference type="Google" id="ProtNLM"/>
    </source>
</evidence>
<gene>
    <name evidence="1" type="ORF">ACFPFU_21555</name>
</gene>
<name>A0ABV9T6A7_9BACT</name>